<evidence type="ECO:0000313" key="17">
    <source>
        <dbReference type="EMBL" id="KAJ7727880.1"/>
    </source>
</evidence>
<evidence type="ECO:0000256" key="14">
    <source>
        <dbReference type="RuleBase" id="RU369042"/>
    </source>
</evidence>
<organism evidence="17 18">
    <name type="scientific">Mycena metata</name>
    <dbReference type="NCBI Taxonomy" id="1033252"/>
    <lineage>
        <taxon>Eukaryota</taxon>
        <taxon>Fungi</taxon>
        <taxon>Dikarya</taxon>
        <taxon>Basidiomycota</taxon>
        <taxon>Agaricomycotina</taxon>
        <taxon>Agaricomycetes</taxon>
        <taxon>Agaricomycetidae</taxon>
        <taxon>Agaricales</taxon>
        <taxon>Marasmiineae</taxon>
        <taxon>Mycenaceae</taxon>
        <taxon>Mycena</taxon>
    </lineage>
</organism>
<accession>A0AAD7HUZ4</accession>
<dbReference type="EMBL" id="JARKIB010000176">
    <property type="protein sequence ID" value="KAJ7727880.1"/>
    <property type="molecule type" value="Genomic_DNA"/>
</dbReference>
<evidence type="ECO:0000259" key="16">
    <source>
        <dbReference type="SMART" id="SM00891"/>
    </source>
</evidence>
<keyword evidence="10 14" id="KW-0233">DNA recombination</keyword>
<protein>
    <recommendedName>
        <fullName evidence="14">Crossover junction endonuclease MUS81</fullName>
        <ecNumber evidence="14">3.1.22.-</ecNumber>
    </recommendedName>
</protein>
<evidence type="ECO:0000256" key="4">
    <source>
        <dbReference type="ARBA" id="ARBA00022722"/>
    </source>
</evidence>
<dbReference type="GO" id="GO:0048476">
    <property type="term" value="C:Holliday junction resolvase complex"/>
    <property type="evidence" value="ECO:0007669"/>
    <property type="project" value="UniProtKB-UniRule"/>
</dbReference>
<dbReference type="InterPro" id="IPR006166">
    <property type="entry name" value="ERCC4_domain"/>
</dbReference>
<gene>
    <name evidence="17" type="ORF">B0H16DRAFT_1734882</name>
</gene>
<dbReference type="InterPro" id="IPR011335">
    <property type="entry name" value="Restrct_endonuc-II-like"/>
</dbReference>
<dbReference type="Pfam" id="PF02732">
    <property type="entry name" value="ERCC4"/>
    <property type="match status" value="1"/>
</dbReference>
<evidence type="ECO:0000256" key="13">
    <source>
        <dbReference type="ARBA" id="ARBA00023254"/>
    </source>
</evidence>
<evidence type="ECO:0000256" key="5">
    <source>
        <dbReference type="ARBA" id="ARBA00022723"/>
    </source>
</evidence>
<evidence type="ECO:0000256" key="10">
    <source>
        <dbReference type="ARBA" id="ARBA00023172"/>
    </source>
</evidence>
<dbReference type="GO" id="GO:0046872">
    <property type="term" value="F:metal ion binding"/>
    <property type="evidence" value="ECO:0007669"/>
    <property type="project" value="UniProtKB-UniRule"/>
</dbReference>
<dbReference type="Gene3D" id="1.10.150.670">
    <property type="entry name" value="Crossover junction endonuclease EME1, DNA-binding domain"/>
    <property type="match status" value="1"/>
</dbReference>
<feature type="compositionally biased region" description="Polar residues" evidence="15">
    <location>
        <begin position="235"/>
        <end position="270"/>
    </location>
</feature>
<evidence type="ECO:0000256" key="3">
    <source>
        <dbReference type="ARBA" id="ARBA00010015"/>
    </source>
</evidence>
<dbReference type="GO" id="GO:0000712">
    <property type="term" value="P:resolution of meiotic recombination intermediates"/>
    <property type="evidence" value="ECO:0007669"/>
    <property type="project" value="TreeGrafter"/>
</dbReference>
<keyword evidence="12 14" id="KW-0539">Nucleus</keyword>
<dbReference type="Gene3D" id="3.40.50.10130">
    <property type="match status" value="1"/>
</dbReference>
<dbReference type="EC" id="3.1.22.-" evidence="14"/>
<evidence type="ECO:0000256" key="2">
    <source>
        <dbReference type="ARBA" id="ARBA00004123"/>
    </source>
</evidence>
<dbReference type="GO" id="GO:0006308">
    <property type="term" value="P:DNA catabolic process"/>
    <property type="evidence" value="ECO:0007669"/>
    <property type="project" value="UniProtKB-UniRule"/>
</dbReference>
<name>A0AAD7HUZ4_9AGAR</name>
<dbReference type="Gene3D" id="1.10.150.110">
    <property type="entry name" value="DNA polymerase beta, N-terminal domain-like"/>
    <property type="match status" value="1"/>
</dbReference>
<keyword evidence="9 14" id="KW-0460">Magnesium</keyword>
<evidence type="ECO:0000256" key="7">
    <source>
        <dbReference type="ARBA" id="ARBA00022763"/>
    </source>
</evidence>
<keyword evidence="11 14" id="KW-0234">DNA repair</keyword>
<comment type="function">
    <text evidence="14">Interacts with EME1 to form a DNA structure-specific endonuclease with substrate preference for branched DNA structures with a 5'-end at the branch nick. Typical substrates include 3'-flap structures, D-loops, replication forks and nicked Holliday junctions. May be required in mitosis for the processing of stalled or collapsed replication fork intermediates. May be required in meiosis for the repair of meiosis-specific double strand breaks subsequent to single-end invasion (SEI).</text>
</comment>
<dbReference type="AlphaFoldDB" id="A0AAD7HUZ4"/>
<dbReference type="InterPro" id="IPR027421">
    <property type="entry name" value="DNA_pol_lamdba_lyase_dom_sf"/>
</dbReference>
<dbReference type="PANTHER" id="PTHR13451">
    <property type="entry name" value="CLASS II CROSSOVER JUNCTION ENDONUCLEASE MUS81"/>
    <property type="match status" value="1"/>
</dbReference>
<dbReference type="Pfam" id="PF14716">
    <property type="entry name" value="HHH_8"/>
    <property type="match status" value="1"/>
</dbReference>
<dbReference type="FunFam" id="3.40.50.10130:FF:000003">
    <property type="entry name" value="Crossover junction endonuclease MUS81"/>
    <property type="match status" value="1"/>
</dbReference>
<feature type="domain" description="ERCC4" evidence="16">
    <location>
        <begin position="397"/>
        <end position="497"/>
    </location>
</feature>
<evidence type="ECO:0000256" key="6">
    <source>
        <dbReference type="ARBA" id="ARBA00022759"/>
    </source>
</evidence>
<evidence type="ECO:0000256" key="9">
    <source>
        <dbReference type="ARBA" id="ARBA00022842"/>
    </source>
</evidence>
<comment type="subunit">
    <text evidence="14">Interacts with EME1.</text>
</comment>
<keyword evidence="5 14" id="KW-0479">Metal-binding</keyword>
<dbReference type="SMART" id="SM00891">
    <property type="entry name" value="ERCC4"/>
    <property type="match status" value="1"/>
</dbReference>
<keyword evidence="6 14" id="KW-0255">Endonuclease</keyword>
<dbReference type="GO" id="GO:0031573">
    <property type="term" value="P:mitotic intra-S DNA damage checkpoint signaling"/>
    <property type="evidence" value="ECO:0007669"/>
    <property type="project" value="TreeGrafter"/>
</dbReference>
<feature type="compositionally biased region" description="Low complexity" evidence="15">
    <location>
        <begin position="289"/>
        <end position="313"/>
    </location>
</feature>
<proteinExistence type="inferred from homology"/>
<evidence type="ECO:0000313" key="18">
    <source>
        <dbReference type="Proteomes" id="UP001215598"/>
    </source>
</evidence>
<evidence type="ECO:0000256" key="11">
    <source>
        <dbReference type="ARBA" id="ARBA00023204"/>
    </source>
</evidence>
<evidence type="ECO:0000256" key="1">
    <source>
        <dbReference type="ARBA" id="ARBA00001946"/>
    </source>
</evidence>
<keyword evidence="4 14" id="KW-0540">Nuclease</keyword>
<dbReference type="GO" id="GO:0005634">
    <property type="term" value="C:nucleus"/>
    <property type="evidence" value="ECO:0007669"/>
    <property type="project" value="UniProtKB-SubCell"/>
</dbReference>
<comment type="similarity">
    <text evidence="3 14">Belongs to the XPF family.</text>
</comment>
<dbReference type="Proteomes" id="UP001215598">
    <property type="component" value="Unassembled WGS sequence"/>
</dbReference>
<dbReference type="InterPro" id="IPR047416">
    <property type="entry name" value="XPF_nuclease_Mus81"/>
</dbReference>
<evidence type="ECO:0000256" key="15">
    <source>
        <dbReference type="SAM" id="MobiDB-lite"/>
    </source>
</evidence>
<feature type="region of interest" description="Disordered" evidence="15">
    <location>
        <begin position="231"/>
        <end position="358"/>
    </location>
</feature>
<keyword evidence="7 14" id="KW-0227">DNA damage</keyword>
<dbReference type="InterPro" id="IPR010996">
    <property type="entry name" value="HHH_MUS81"/>
</dbReference>
<comment type="caution">
    <text evidence="17">The sequence shown here is derived from an EMBL/GenBank/DDBJ whole genome shotgun (WGS) entry which is preliminary data.</text>
</comment>
<comment type="cofactor">
    <cofactor evidence="1 14">
        <name>Mg(2+)</name>
        <dbReference type="ChEBI" id="CHEBI:18420"/>
    </cofactor>
</comment>
<dbReference type="PANTHER" id="PTHR13451:SF0">
    <property type="entry name" value="CROSSOVER JUNCTION ENDONUCLEASE MUS81"/>
    <property type="match status" value="1"/>
</dbReference>
<dbReference type="InterPro" id="IPR042530">
    <property type="entry name" value="EME1/EME2_C"/>
</dbReference>
<evidence type="ECO:0000256" key="8">
    <source>
        <dbReference type="ARBA" id="ARBA00022801"/>
    </source>
</evidence>
<reference evidence="17" key="1">
    <citation type="submission" date="2023-03" db="EMBL/GenBank/DDBJ databases">
        <title>Massive genome expansion in bonnet fungi (Mycena s.s.) driven by repeated elements and novel gene families across ecological guilds.</title>
        <authorList>
            <consortium name="Lawrence Berkeley National Laboratory"/>
            <person name="Harder C.B."/>
            <person name="Miyauchi S."/>
            <person name="Viragh M."/>
            <person name="Kuo A."/>
            <person name="Thoen E."/>
            <person name="Andreopoulos B."/>
            <person name="Lu D."/>
            <person name="Skrede I."/>
            <person name="Drula E."/>
            <person name="Henrissat B."/>
            <person name="Morin E."/>
            <person name="Kohler A."/>
            <person name="Barry K."/>
            <person name="LaButti K."/>
            <person name="Morin E."/>
            <person name="Salamov A."/>
            <person name="Lipzen A."/>
            <person name="Mereny Z."/>
            <person name="Hegedus B."/>
            <person name="Baldrian P."/>
            <person name="Stursova M."/>
            <person name="Weitz H."/>
            <person name="Taylor A."/>
            <person name="Grigoriev I.V."/>
            <person name="Nagy L.G."/>
            <person name="Martin F."/>
            <person name="Kauserud H."/>
        </authorList>
    </citation>
    <scope>NUCLEOTIDE SEQUENCE</scope>
    <source>
        <strain evidence="17">CBHHK182m</strain>
    </source>
</reference>
<dbReference type="SUPFAM" id="SSF47802">
    <property type="entry name" value="DNA polymerase beta, N-terminal domain-like"/>
    <property type="match status" value="1"/>
</dbReference>
<sequence length="710" mass="78144">MPRATQRYNVEFQAWITDLRDAQEKGSNRYYAYNKALQSLKQISKEFSTPRDLIEVKGIGPGIVADLEKRHARENGGSQPTPVPAAPKPRGRPVKRSATEVDFEPPPAAKRRTVSAAVLPTHAPSAPERPAEFQFWYLDGNERVLKRVDAETTWSEDGVLLMKVGFPPSQANHPLVAQLLRQQRRGDTIVAEMTEDTAESFSQCTSFVDVRQAPPAPKASLADLMAADKKKNKATRLNGTNDPSRQLPSYLQNGTNSVASGSRSGANTPDLQPEVKSDMRRAATARSYSGLSQASQGSSPPASQLTASSSTSISPPPPIRPIARAATTNVAASSSSASTSVSALHRTASAPIPHSRPRLSHVIPGLPAVEHPSLYAPQMTFPPFTPRVFKAGTYTIHLLLDHREKGKKNREAMGDNLRSHGLSVVDCALELGDVAWVARTKDYAGEATKECMLDVVLERKRLDDLTMSVRDGRFHEQKFRLHQSGISRVMYLVEEYDTHNQKEAWGAQISTALSSTQVVDGFMVKETRNTDDTLAYLTGLTQELIHMHKDKDLYVIPPEVIRRHSYMDLQKYLRRTQPHKCYVTSFADFQTLNSKSAFTTVRDTWTRMLLCVKGMSAEKVGAVVERWDTPRALWEAFCEAQMEEQDALAWEAAEASATGKGKGKGKKKSAVPEARLMLQGVGGADGGVRAIGPALSTKLYELFMSGSYDE</sequence>
<comment type="subcellular location">
    <subcellularLocation>
        <location evidence="2 14">Nucleus</location>
    </subcellularLocation>
</comment>
<feature type="compositionally biased region" description="Low complexity" evidence="15">
    <location>
        <begin position="321"/>
        <end position="343"/>
    </location>
</feature>
<keyword evidence="18" id="KW-1185">Reference proteome</keyword>
<dbReference type="GO" id="GO:0008821">
    <property type="term" value="F:crossover junction DNA endonuclease activity"/>
    <property type="evidence" value="ECO:0007669"/>
    <property type="project" value="UniProtKB-UniRule"/>
</dbReference>
<dbReference type="GO" id="GO:0048257">
    <property type="term" value="F:3'-flap endonuclease activity"/>
    <property type="evidence" value="ECO:0007669"/>
    <property type="project" value="TreeGrafter"/>
</dbReference>
<dbReference type="SUPFAM" id="SSF52980">
    <property type="entry name" value="Restriction endonuclease-like"/>
    <property type="match status" value="1"/>
</dbReference>
<evidence type="ECO:0000256" key="12">
    <source>
        <dbReference type="ARBA" id="ARBA00023242"/>
    </source>
</evidence>
<feature type="region of interest" description="Disordered" evidence="15">
    <location>
        <begin position="73"/>
        <end position="113"/>
    </location>
</feature>
<keyword evidence="13" id="KW-0469">Meiosis</keyword>
<dbReference type="GO" id="GO:0000727">
    <property type="term" value="P:double-strand break repair via break-induced replication"/>
    <property type="evidence" value="ECO:0007669"/>
    <property type="project" value="UniProtKB-UniRule"/>
</dbReference>
<dbReference type="CDD" id="cd20074">
    <property type="entry name" value="XPF_nuclease_Mus81"/>
    <property type="match status" value="1"/>
</dbReference>
<dbReference type="InterPro" id="IPR033309">
    <property type="entry name" value="Mus81"/>
</dbReference>
<dbReference type="GO" id="GO:0003677">
    <property type="term" value="F:DNA binding"/>
    <property type="evidence" value="ECO:0007669"/>
    <property type="project" value="UniProtKB-UniRule"/>
</dbReference>
<keyword evidence="8 14" id="KW-0378">Hydrolase</keyword>